<evidence type="ECO:0000256" key="1">
    <source>
        <dbReference type="SAM" id="MobiDB-lite"/>
    </source>
</evidence>
<evidence type="ECO:0000256" key="2">
    <source>
        <dbReference type="SAM" id="Phobius"/>
    </source>
</evidence>
<dbReference type="PANTHER" id="PTHR36587:SF2">
    <property type="entry name" value="EXPRESSION SITE-ASSOCIATED GENE 3 (ESAG3)-LIKE PROTEIN"/>
    <property type="match status" value="1"/>
</dbReference>
<dbReference type="CDD" id="cd22997">
    <property type="entry name" value="GT_LH"/>
    <property type="match status" value="1"/>
</dbReference>
<proteinExistence type="predicted"/>
<keyword evidence="4" id="KW-1185">Reference proteome</keyword>
<feature type="region of interest" description="Disordered" evidence="1">
    <location>
        <begin position="641"/>
        <end position="697"/>
    </location>
</feature>
<dbReference type="AlphaFoldDB" id="A0A364MW44"/>
<gene>
    <name evidence="3" type="ORF">DDE83_007409</name>
</gene>
<dbReference type="Proteomes" id="UP000249619">
    <property type="component" value="Unassembled WGS sequence"/>
</dbReference>
<keyword evidence="2" id="KW-1133">Transmembrane helix</keyword>
<sequence length="709" mass="81668">MAGDLMQKPLSPKQLPKEFGNAAVQWACTRRGRMIVLTIMLLSVFLGLMGMRNQEALSSRYHNMSSYYPWRPHFPSFPDIIHSPLKTPSNTTLQLENGEIDHVPSNLKKTTPNFHLIMPAERDTHGFCKTTLSAMLLNYPPPTVAQFHSTYKSDVQWQEDNLKSTLHYLSNKKLVKDQDLVLIVDGQQSWFQLPSDVIVTQYKRLLEDANVRLFKRYGADKYGFQKFNQTIVFGAEKMCEDDDVACKYVPQSVFSEDLYATETGRRISEMPAKFINSKMVMGPASDLRTLYRAALLKFQKRRSQSQTVQSVFATLFAEQQLRRDAVEVEGKHASTKVKDFITGRSSKSAAEQRLERANAELSNTTRHEFSIGLDYTHTLFQPLIYGIEDELIPLVHDNSTDLSEYSHFGSSTQYLSLPSALNETKTPFWRPDFVKHNPSPNEKPAYIDKLELNLELDALPSRKVPWDQIPLIQNTYTGAVPAVILNSPSHFAGQNAPSAKINWDDLWYADYKRALLRNYFRTPQSPDGYHNSLVGGDRYWDTRGGRGGVWTEAEQIWLPWGEVDGVCGSLAQLKEVFADGRGVWLHELEENGEQGRLNAQEEFAKKVMEQREKDRERKELERLKTQRLGEEEKQKKINFETLKALDQQQAKEEDEEQEREKMEKLQETEEEEVSVLQKDTSEPGQTVQSRRKKKKRWDKDLELECVRYC</sequence>
<reference evidence="4" key="1">
    <citation type="submission" date="2018-05" db="EMBL/GenBank/DDBJ databases">
        <title>Draft genome sequence of Stemphylium lycopersici strain CIDEFI 213.</title>
        <authorList>
            <person name="Medina R."/>
            <person name="Franco M.E.E."/>
            <person name="Lucentini C.G."/>
            <person name="Saparrat M.C.N."/>
            <person name="Balatti P.A."/>
        </authorList>
    </citation>
    <scope>NUCLEOTIDE SEQUENCE [LARGE SCALE GENOMIC DNA]</scope>
    <source>
        <strain evidence="4">CIDEFI 213</strain>
    </source>
</reference>
<organism evidence="3 4">
    <name type="scientific">Stemphylium lycopersici</name>
    <name type="common">Tomato gray leaf spot disease fungus</name>
    <name type="synonym">Thyrospora lycopersici</name>
    <dbReference type="NCBI Taxonomy" id="183478"/>
    <lineage>
        <taxon>Eukaryota</taxon>
        <taxon>Fungi</taxon>
        <taxon>Dikarya</taxon>
        <taxon>Ascomycota</taxon>
        <taxon>Pezizomycotina</taxon>
        <taxon>Dothideomycetes</taxon>
        <taxon>Pleosporomycetidae</taxon>
        <taxon>Pleosporales</taxon>
        <taxon>Pleosporineae</taxon>
        <taxon>Pleosporaceae</taxon>
        <taxon>Stemphylium</taxon>
    </lineage>
</organism>
<dbReference type="STRING" id="183478.A0A364MW44"/>
<accession>A0A364MW44</accession>
<evidence type="ECO:0000313" key="4">
    <source>
        <dbReference type="Proteomes" id="UP000249619"/>
    </source>
</evidence>
<feature type="compositionally biased region" description="Basic and acidic residues" evidence="1">
    <location>
        <begin position="658"/>
        <end position="667"/>
    </location>
</feature>
<keyword evidence="2" id="KW-0812">Transmembrane</keyword>
<dbReference type="PANTHER" id="PTHR36587">
    <property type="entry name" value="EXPRESSION SITE-ASSOCIATED GENE 3 (ESAG3)-LIKE PROTEIN"/>
    <property type="match status" value="1"/>
</dbReference>
<name>A0A364MW44_STELY</name>
<comment type="caution">
    <text evidence="3">The sequence shown here is derived from an EMBL/GenBank/DDBJ whole genome shotgun (WGS) entry which is preliminary data.</text>
</comment>
<feature type="transmembrane region" description="Helical" evidence="2">
    <location>
        <begin position="34"/>
        <end position="51"/>
    </location>
</feature>
<protein>
    <submittedName>
        <fullName evidence="3">Uncharacterized protein</fullName>
    </submittedName>
</protein>
<evidence type="ECO:0000313" key="3">
    <source>
        <dbReference type="EMBL" id="RAR05383.1"/>
    </source>
</evidence>
<dbReference type="EMBL" id="QGDH01000134">
    <property type="protein sequence ID" value="RAR05383.1"/>
    <property type="molecule type" value="Genomic_DNA"/>
</dbReference>
<keyword evidence="2" id="KW-0472">Membrane</keyword>